<accession>K0SR20</accession>
<dbReference type="InterPro" id="IPR055918">
    <property type="entry name" value="DUF7495"/>
</dbReference>
<evidence type="ECO:0000259" key="2">
    <source>
        <dbReference type="Pfam" id="PF24325"/>
    </source>
</evidence>
<evidence type="ECO:0000313" key="3">
    <source>
        <dbReference type="EMBL" id="EJK67459.1"/>
    </source>
</evidence>
<keyword evidence="4" id="KW-1185">Reference proteome</keyword>
<evidence type="ECO:0000256" key="1">
    <source>
        <dbReference type="SAM" id="MobiDB-lite"/>
    </source>
</evidence>
<dbReference type="Proteomes" id="UP000266841">
    <property type="component" value="Unassembled WGS sequence"/>
</dbReference>
<evidence type="ECO:0000313" key="4">
    <source>
        <dbReference type="Proteomes" id="UP000266841"/>
    </source>
</evidence>
<sequence>MAPAAPNADAFQLSCTTCGSYVYFANGDCAAAWGNIQPTIQEDTRAALWEYSKSVPRQENDLIFRFFGPSDWLVYNRCCIFSHAKYAPGTLKIYDSIPNEGRFHVFIMAGSERKRSEDPYGFCHEIIAESIQYIRQRNPQVNVTVLQSASMYVDFSRLVFAPNVLVTSAGSSWSLWSTLANNGTVVTVPPSIDIDVSQLSLPPSYTILEDVELMVAPHTSERAANLYGIPHAKFSNSTKDRNAVMKFFRSGAAIDLMSSENQHRVPASASVVPFDGPLLFDRAAGWDGITHEEGQVFCTDQGSRHICPWNAYCQINQDLSMNLGILPDNTTSWAPTSMGQPVWVSIGGACRVNGVLEESEMANYIMCCRDSEDNVTVKSVGTEDEWNCEEECDIASGSTASITQKFCVARCKTKHHAEEVANVDEFFRELPNRTDSICFDECALLPEVPGSQLSPTLPSKSKSMCNVRCRWLHRMKAVSELAQKYDSSYSLDGHCDEMSKILHHRSFCSSVAHRQKPSVSLMLRADGLLDRFRLGLRDCAVSRCNVTAGHVHTNSSHLFVGAGEKFPVKMHAKQMNVNVLEANVTLAGSQRLGDWTVPYSELLMCNICDRYTEEVLTDTELSSWDRSVGIPTLEETCVSEIFSRMTVPSPKSLPLINPIFGIDAVFVTNYTPLKERREAVVQRIKDHLGIVPTVIADFDKEELSEHDMKCIGNTTGQKLYVGNVSAGQYSLTLKHFGIYYYMVEHNLDNVLVLEDDGNFINKDWTSSDSYWQQHIRALPEDYDILILCGEPGRFIKGERITDNLFLGQHSRATDMYMISQKGARNMLRSIPFLACISFQMNRKPFKFTRAILMSDTQPTQHKPYFSVLLSSDATDKRGKKWWHARPEFTPRTIDMKTFHVEPPMSNQVGPNGTRAQSTYDLWLPKS</sequence>
<dbReference type="Pfam" id="PF24325">
    <property type="entry name" value="DUF7495"/>
    <property type="match status" value="1"/>
</dbReference>
<comment type="caution">
    <text evidence="3">The sequence shown here is derived from an EMBL/GenBank/DDBJ whole genome shotgun (WGS) entry which is preliminary data.</text>
</comment>
<reference evidence="3 4" key="1">
    <citation type="journal article" date="2012" name="Genome Biol.">
        <title>Genome and low-iron response of an oceanic diatom adapted to chronic iron limitation.</title>
        <authorList>
            <person name="Lommer M."/>
            <person name="Specht M."/>
            <person name="Roy A.S."/>
            <person name="Kraemer L."/>
            <person name="Andreson R."/>
            <person name="Gutowska M.A."/>
            <person name="Wolf J."/>
            <person name="Bergner S.V."/>
            <person name="Schilhabel M.B."/>
            <person name="Klostermeier U.C."/>
            <person name="Beiko R.G."/>
            <person name="Rosenstiel P."/>
            <person name="Hippler M."/>
            <person name="Laroche J."/>
        </authorList>
    </citation>
    <scope>NUCLEOTIDE SEQUENCE [LARGE SCALE GENOMIC DNA]</scope>
    <source>
        <strain evidence="3 4">CCMP1005</strain>
    </source>
</reference>
<protein>
    <recommendedName>
        <fullName evidence="2">DUF7495 domain-containing protein</fullName>
    </recommendedName>
</protein>
<feature type="domain" description="DUF7495" evidence="2">
    <location>
        <begin position="280"/>
        <end position="348"/>
    </location>
</feature>
<organism evidence="3 4">
    <name type="scientific">Thalassiosira oceanica</name>
    <name type="common">Marine diatom</name>
    <dbReference type="NCBI Taxonomy" id="159749"/>
    <lineage>
        <taxon>Eukaryota</taxon>
        <taxon>Sar</taxon>
        <taxon>Stramenopiles</taxon>
        <taxon>Ochrophyta</taxon>
        <taxon>Bacillariophyta</taxon>
        <taxon>Coscinodiscophyceae</taxon>
        <taxon>Thalassiosirophycidae</taxon>
        <taxon>Thalassiosirales</taxon>
        <taxon>Thalassiosiraceae</taxon>
        <taxon>Thalassiosira</taxon>
    </lineage>
</organism>
<dbReference type="AlphaFoldDB" id="K0SR20"/>
<proteinExistence type="predicted"/>
<feature type="compositionally biased region" description="Polar residues" evidence="1">
    <location>
        <begin position="904"/>
        <end position="919"/>
    </location>
</feature>
<dbReference type="EMBL" id="AGNL01013066">
    <property type="protein sequence ID" value="EJK67459.1"/>
    <property type="molecule type" value="Genomic_DNA"/>
</dbReference>
<feature type="region of interest" description="Disordered" evidence="1">
    <location>
        <begin position="904"/>
        <end position="926"/>
    </location>
</feature>
<gene>
    <name evidence="3" type="ORF">THAOC_11503</name>
</gene>
<dbReference type="OrthoDB" id="537688at2759"/>
<name>K0SR20_THAOC</name>